<comment type="cofactor">
    <cofactor evidence="8">
        <name>Mg(2+)</name>
        <dbReference type="ChEBI" id="CHEBI:18420"/>
    </cofactor>
</comment>
<dbReference type="EMBL" id="JBHTNF010000001">
    <property type="protein sequence ID" value="MFD1326894.1"/>
    <property type="molecule type" value="Genomic_DNA"/>
</dbReference>
<keyword evidence="6 8" id="KW-0342">GTP-binding</keyword>
<feature type="binding site" evidence="8">
    <location>
        <begin position="18"/>
        <end position="20"/>
    </location>
    <ligand>
        <name>GTP</name>
        <dbReference type="ChEBI" id="CHEBI:37565"/>
    </ligand>
</feature>
<feature type="binding site" evidence="8">
    <location>
        <position position="111"/>
    </location>
    <ligand>
        <name>Mg(2+)</name>
        <dbReference type="ChEBI" id="CHEBI:18420"/>
    </ligand>
</feature>
<keyword evidence="5 8" id="KW-0460">Magnesium</keyword>
<keyword evidence="2 8" id="KW-0808">Transferase</keyword>
<evidence type="ECO:0000256" key="4">
    <source>
        <dbReference type="ARBA" id="ARBA00022741"/>
    </source>
</evidence>
<dbReference type="GO" id="GO:0061603">
    <property type="term" value="F:molybdenum cofactor guanylyltransferase activity"/>
    <property type="evidence" value="ECO:0007669"/>
    <property type="project" value="UniProtKB-EC"/>
</dbReference>
<dbReference type="EC" id="2.7.7.77" evidence="8"/>
<dbReference type="NCBIfam" id="TIGR02665">
    <property type="entry name" value="molyb_mobA"/>
    <property type="match status" value="1"/>
</dbReference>
<keyword evidence="3 8" id="KW-0479">Metal-binding</keyword>
<dbReference type="SUPFAM" id="SSF53448">
    <property type="entry name" value="Nucleotide-diphospho-sugar transferases"/>
    <property type="match status" value="1"/>
</dbReference>
<dbReference type="Proteomes" id="UP001597173">
    <property type="component" value="Unassembled WGS sequence"/>
</dbReference>
<feature type="domain" description="MobA-like NTP transferase" evidence="9">
    <location>
        <begin position="15"/>
        <end position="167"/>
    </location>
</feature>
<feature type="binding site" evidence="8">
    <location>
        <position position="111"/>
    </location>
    <ligand>
        <name>GTP</name>
        <dbReference type="ChEBI" id="CHEBI:37565"/>
    </ligand>
</feature>
<dbReference type="CDD" id="cd02503">
    <property type="entry name" value="MobA"/>
    <property type="match status" value="1"/>
</dbReference>
<dbReference type="Pfam" id="PF12804">
    <property type="entry name" value="NTP_transf_3"/>
    <property type="match status" value="1"/>
</dbReference>
<keyword evidence="10" id="KW-0548">Nucleotidyltransferase</keyword>
<evidence type="ECO:0000313" key="11">
    <source>
        <dbReference type="Proteomes" id="UP001597173"/>
    </source>
</evidence>
<dbReference type="PANTHER" id="PTHR19136">
    <property type="entry name" value="MOLYBDENUM COFACTOR GUANYLYLTRANSFERASE"/>
    <property type="match status" value="1"/>
</dbReference>
<evidence type="ECO:0000256" key="7">
    <source>
        <dbReference type="ARBA" id="ARBA00023150"/>
    </source>
</evidence>
<comment type="catalytic activity">
    <reaction evidence="8">
        <text>Mo-molybdopterin + GTP + H(+) = Mo-molybdopterin guanine dinucleotide + diphosphate</text>
        <dbReference type="Rhea" id="RHEA:34243"/>
        <dbReference type="ChEBI" id="CHEBI:15378"/>
        <dbReference type="ChEBI" id="CHEBI:33019"/>
        <dbReference type="ChEBI" id="CHEBI:37565"/>
        <dbReference type="ChEBI" id="CHEBI:71302"/>
        <dbReference type="ChEBI" id="CHEBI:71310"/>
        <dbReference type="EC" id="2.7.7.77"/>
    </reaction>
</comment>
<comment type="subunit">
    <text evidence="8">Monomer.</text>
</comment>
<dbReference type="Gene3D" id="3.90.550.10">
    <property type="entry name" value="Spore Coat Polysaccharide Biosynthesis Protein SpsA, Chain A"/>
    <property type="match status" value="1"/>
</dbReference>
<evidence type="ECO:0000313" key="10">
    <source>
        <dbReference type="EMBL" id="MFD1326894.1"/>
    </source>
</evidence>
<evidence type="ECO:0000256" key="3">
    <source>
        <dbReference type="ARBA" id="ARBA00022723"/>
    </source>
</evidence>
<evidence type="ECO:0000256" key="6">
    <source>
        <dbReference type="ARBA" id="ARBA00023134"/>
    </source>
</evidence>
<accession>A0ABW3YTZ3</accession>
<keyword evidence="1 8" id="KW-0963">Cytoplasm</keyword>
<dbReference type="RefSeq" id="WP_374840196.1">
    <property type="nucleotide sequence ID" value="NZ_JBHEEW010000013.1"/>
</dbReference>
<gene>
    <name evidence="8 10" type="primary">mobA</name>
    <name evidence="10" type="ORF">ACFQ33_03170</name>
</gene>
<sequence>MQTETTLQGSKTFPGVILAGGLSSRMGENKANVRLGGMTLIDRAIRRLGPQVSTLSISANEPLSLNCQSPVPIFSDLDDSRSGPLAGILAALLHTRVHHPNATHVATVPTDSPFFPLDLVACLSAVIDHPDRTAVAASSGGLHPVFGLWPVALADELDEWLRGGRSLRLRAWLDGHSTRQVHFSDRQTPRGPFDPFFNINTPDDLAVAEGWLEALEP</sequence>
<evidence type="ECO:0000256" key="2">
    <source>
        <dbReference type="ARBA" id="ARBA00022679"/>
    </source>
</evidence>
<dbReference type="InterPro" id="IPR029044">
    <property type="entry name" value="Nucleotide-diphossugar_trans"/>
</dbReference>
<dbReference type="InterPro" id="IPR013482">
    <property type="entry name" value="Molybde_CF_guanTrfase"/>
</dbReference>
<feature type="binding site" evidence="8">
    <location>
        <position position="76"/>
    </location>
    <ligand>
        <name>GTP</name>
        <dbReference type="ChEBI" id="CHEBI:37565"/>
    </ligand>
</feature>
<organism evidence="10 11">
    <name type="scientific">Mycoplana ramosa</name>
    <name type="common">Mycoplana bullata</name>
    <dbReference type="NCBI Taxonomy" id="40837"/>
    <lineage>
        <taxon>Bacteria</taxon>
        <taxon>Pseudomonadati</taxon>
        <taxon>Pseudomonadota</taxon>
        <taxon>Alphaproteobacteria</taxon>
        <taxon>Hyphomicrobiales</taxon>
        <taxon>Rhizobiaceae</taxon>
        <taxon>Mycoplana</taxon>
    </lineage>
</organism>
<comment type="caution">
    <text evidence="8">Lacks conserved residue(s) required for the propagation of feature annotation.</text>
</comment>
<dbReference type="PANTHER" id="PTHR19136:SF81">
    <property type="entry name" value="MOLYBDENUM COFACTOR GUANYLYLTRANSFERASE"/>
    <property type="match status" value="1"/>
</dbReference>
<comment type="subcellular location">
    <subcellularLocation>
        <location evidence="8">Cytoplasm</location>
    </subcellularLocation>
</comment>
<protein>
    <recommendedName>
        <fullName evidence="8">Molybdenum cofactor guanylyltransferase</fullName>
        <shortName evidence="8">MoCo guanylyltransferase</shortName>
        <ecNumber evidence="8">2.7.7.77</ecNumber>
    </recommendedName>
    <alternativeName>
        <fullName evidence="8">GTP:molybdopterin guanylyltransferase</fullName>
    </alternativeName>
    <alternativeName>
        <fullName evidence="8">Mo-MPT guanylyltransferase</fullName>
    </alternativeName>
    <alternativeName>
        <fullName evidence="8">Molybdopterin guanylyltransferase</fullName>
    </alternativeName>
    <alternativeName>
        <fullName evidence="8">Molybdopterin-guanine dinucleotide synthase</fullName>
        <shortName evidence="8">MGD synthase</shortName>
    </alternativeName>
</protein>
<dbReference type="HAMAP" id="MF_00316">
    <property type="entry name" value="MobA"/>
    <property type="match status" value="1"/>
</dbReference>
<keyword evidence="7 8" id="KW-0501">Molybdenum cofactor biosynthesis</keyword>
<reference evidence="11" key="1">
    <citation type="journal article" date="2019" name="Int. J. Syst. Evol. Microbiol.">
        <title>The Global Catalogue of Microorganisms (GCM) 10K type strain sequencing project: providing services to taxonomists for standard genome sequencing and annotation.</title>
        <authorList>
            <consortium name="The Broad Institute Genomics Platform"/>
            <consortium name="The Broad Institute Genome Sequencing Center for Infectious Disease"/>
            <person name="Wu L."/>
            <person name="Ma J."/>
        </authorList>
    </citation>
    <scope>NUCLEOTIDE SEQUENCE [LARGE SCALE GENOMIC DNA]</scope>
    <source>
        <strain evidence="11">CCUG 55609</strain>
    </source>
</reference>
<evidence type="ECO:0000256" key="8">
    <source>
        <dbReference type="HAMAP-Rule" id="MF_00316"/>
    </source>
</evidence>
<comment type="similarity">
    <text evidence="8">Belongs to the MobA family.</text>
</comment>
<comment type="domain">
    <text evidence="8">The N-terminal domain determines nucleotide recognition and specific binding, while the C-terminal domain determines the specific binding to the target protein.</text>
</comment>
<evidence type="ECO:0000259" key="9">
    <source>
        <dbReference type="Pfam" id="PF12804"/>
    </source>
</evidence>
<comment type="function">
    <text evidence="8">Transfers a GMP moiety from GTP to Mo-molybdopterin (Mo-MPT) cofactor (Moco or molybdenum cofactor) to form Mo-molybdopterin guanine dinucleotide (Mo-MGD) cofactor.</text>
</comment>
<dbReference type="InterPro" id="IPR025877">
    <property type="entry name" value="MobA-like_NTP_Trfase"/>
</dbReference>
<name>A0ABW3YTZ3_MYCRA</name>
<keyword evidence="11" id="KW-1185">Reference proteome</keyword>
<keyword evidence="4 8" id="KW-0547">Nucleotide-binding</keyword>
<comment type="caution">
    <text evidence="10">The sequence shown here is derived from an EMBL/GenBank/DDBJ whole genome shotgun (WGS) entry which is preliminary data.</text>
</comment>
<feature type="binding site" evidence="8">
    <location>
        <position position="30"/>
    </location>
    <ligand>
        <name>GTP</name>
        <dbReference type="ChEBI" id="CHEBI:37565"/>
    </ligand>
</feature>
<evidence type="ECO:0000256" key="1">
    <source>
        <dbReference type="ARBA" id="ARBA00022490"/>
    </source>
</evidence>
<evidence type="ECO:0000256" key="5">
    <source>
        <dbReference type="ARBA" id="ARBA00022842"/>
    </source>
</evidence>
<proteinExistence type="inferred from homology"/>